<reference evidence="11" key="1">
    <citation type="journal article" date="2017" name="Clin. Infect. Dis.">
        <title>Simultaneous emergence of multidrug-resistant Candida auris on 3 continents confirmed by whole-genome sequencing and epidemiological analyses.</title>
        <authorList>
            <person name="Lockhart S.R."/>
            <person name="Etienne K.A."/>
            <person name="Vallabhaneni S."/>
            <person name="Farooqi J."/>
            <person name="Chowdhary A."/>
            <person name="Govender N.P."/>
            <person name="Colombo A.L."/>
            <person name="Calvo B."/>
            <person name="Cuomo C.A."/>
            <person name="Desjardins C.A."/>
            <person name="Berkow E.L."/>
            <person name="Castanheira M."/>
            <person name="Magobo R.E."/>
            <person name="Jabeen K."/>
            <person name="Asghar R.J."/>
            <person name="Meis J.F."/>
            <person name="Jackson B."/>
            <person name="Chiller T."/>
            <person name="Litvintseva A.P."/>
        </authorList>
    </citation>
    <scope>NUCLEOTIDE SEQUENCE [LARGE SCALE GENOMIC DNA]</scope>
    <source>
        <strain evidence="11">B8441</strain>
    </source>
</reference>
<dbReference type="InterPro" id="IPR001138">
    <property type="entry name" value="Zn2Cys6_DnaBD"/>
</dbReference>
<evidence type="ECO:0000256" key="5">
    <source>
        <dbReference type="ARBA" id="ARBA00023015"/>
    </source>
</evidence>
<sequence>MTGQTKRRGSYGRPCDLCATRRVRCVFDNEADRCRVCVNHNVQCTQHRIRRKTGPKSKARGSSSSESNGAFRAPTETVATPNNAQFPEPTEIMPLTNPYSFLMDPYCARIPLDKLISNLQIYQTWFYGYWPMLSVAEIISKVTSSNVMSQHTTSIRLDENNAFYYSLACSVCAAIATQMTFVSTKDRIFSADATFSGSEYADEAKRVRSLFDYTSHPNVETLLSSFFLYAHYTNVQGKTSQAIVYLREAISISQLLSFHDPKTYAKKSAIEGHRWRKIYYTLLVTERFVCFEDAMPVILDPCIDLPLLENEEYPSLLAGFIELAKVFSVPDKHFFEEIHRKDDQQRMQAFRDYIENQEGLNKRRYILEVQTKLRQPLDSLKNASDSQKLNIILSRSWIQAIAWHIAFENGLMTKKPEFEVDCFTREFPISIATDFLGATKDLPAVAFEANGPGVCVKLLEIANSLTFAKPYPDNPTLLAECLNTLFKLVNQFKNHITLPLDVYNKVAAKLSSLYTTVDRPMSLESGPVAANIQELLDDEDNDSSSDSAPPGDLITSTMSSPKETPFTALFRQLESGEVVHQKAVMCSDPQPTEVETKGDTGTFAKHQWSCASPSFASFMHPP</sequence>
<evidence type="ECO:0000256" key="3">
    <source>
        <dbReference type="ARBA" id="ARBA00022723"/>
    </source>
</evidence>
<dbReference type="GO" id="GO:0003677">
    <property type="term" value="F:DNA binding"/>
    <property type="evidence" value="ECO:0007669"/>
    <property type="project" value="UniProtKB-KW"/>
</dbReference>
<dbReference type="GO" id="GO:0008270">
    <property type="term" value="F:zinc ion binding"/>
    <property type="evidence" value="ECO:0007669"/>
    <property type="project" value="InterPro"/>
</dbReference>
<dbReference type="STRING" id="498019.A0A2H0ZWL8"/>
<feature type="compositionally biased region" description="Basic residues" evidence="9">
    <location>
        <begin position="48"/>
        <end position="59"/>
    </location>
</feature>
<dbReference type="VEuPathDB" id="FungiDB:B9J08_002169"/>
<dbReference type="Proteomes" id="UP000825438">
    <property type="component" value="Chromosome III"/>
</dbReference>
<keyword evidence="6" id="KW-0238">DNA-binding</keyword>
<dbReference type="VEuPathDB" id="FungiDB:CJI96_0002843"/>
<keyword evidence="4" id="KW-0862">Zinc</keyword>
<evidence type="ECO:0000256" key="4">
    <source>
        <dbReference type="ARBA" id="ARBA00022833"/>
    </source>
</evidence>
<evidence type="ECO:0000256" key="6">
    <source>
        <dbReference type="ARBA" id="ARBA00023125"/>
    </source>
</evidence>
<dbReference type="VEuPathDB" id="FungiDB:CJJ07_005575"/>
<comment type="subcellular location">
    <subcellularLocation>
        <location evidence="1">Nucleus</location>
    </subcellularLocation>
</comment>
<dbReference type="CDD" id="cd00067">
    <property type="entry name" value="GAL4"/>
    <property type="match status" value="1"/>
</dbReference>
<evidence type="ECO:0000256" key="9">
    <source>
        <dbReference type="SAM" id="MobiDB-lite"/>
    </source>
</evidence>
<keyword evidence="5" id="KW-0805">Transcription regulation</keyword>
<evidence type="ECO:0000259" key="10">
    <source>
        <dbReference type="PROSITE" id="PS00463"/>
    </source>
</evidence>
<evidence type="ECO:0000256" key="7">
    <source>
        <dbReference type="ARBA" id="ARBA00023163"/>
    </source>
</evidence>
<feature type="region of interest" description="Disordered" evidence="9">
    <location>
        <begin position="538"/>
        <end position="560"/>
    </location>
</feature>
<dbReference type="InterPro" id="IPR036864">
    <property type="entry name" value="Zn2-C6_fun-type_DNA-bd_sf"/>
</dbReference>
<evidence type="ECO:0000256" key="2">
    <source>
        <dbReference type="ARBA" id="ARBA00009382"/>
    </source>
</evidence>
<evidence type="ECO:0000313" key="12">
    <source>
        <dbReference type="EMBL" id="QWW24238.1"/>
    </source>
</evidence>
<dbReference type="PANTHER" id="PTHR31668:SF18">
    <property type="entry name" value="MALTOSE FERMENTATION REGULATORY PROTEIN MAL13-RELATED"/>
    <property type="match status" value="1"/>
</dbReference>
<accession>A0A2H0ZWL8</accession>
<dbReference type="InterPro" id="IPR050797">
    <property type="entry name" value="Carb_Metab_Trans_Reg"/>
</dbReference>
<feature type="domain" description="Zn(2)-C6 fungal-type" evidence="10">
    <location>
        <begin position="14"/>
        <end position="44"/>
    </location>
</feature>
<name>A0A2H0ZWL8_CANAR</name>
<organism evidence="11">
    <name type="scientific">Candidozyma auris</name>
    <name type="common">Yeast</name>
    <name type="synonym">Candida auris</name>
    <dbReference type="NCBI Taxonomy" id="498019"/>
    <lineage>
        <taxon>Eukaryota</taxon>
        <taxon>Fungi</taxon>
        <taxon>Dikarya</taxon>
        <taxon>Ascomycota</taxon>
        <taxon>Saccharomycotina</taxon>
        <taxon>Pichiomycetes</taxon>
        <taxon>Metschnikowiaceae</taxon>
        <taxon>Candidozyma</taxon>
    </lineage>
</organism>
<dbReference type="EMBL" id="CP076751">
    <property type="protein sequence ID" value="QWW24238.1"/>
    <property type="molecule type" value="Genomic_DNA"/>
</dbReference>
<dbReference type="PROSITE" id="PS00463">
    <property type="entry name" value="ZN2_CY6_FUNGAL_1"/>
    <property type="match status" value="1"/>
</dbReference>
<dbReference type="Pfam" id="PF04082">
    <property type="entry name" value="Fungal_trans"/>
    <property type="match status" value="1"/>
</dbReference>
<dbReference type="VEuPathDB" id="FungiDB:CJI97_001612"/>
<protein>
    <recommendedName>
        <fullName evidence="10">Zn(2)-C6 fungal-type domain-containing protein</fullName>
    </recommendedName>
</protein>
<dbReference type="CDD" id="cd12148">
    <property type="entry name" value="fungal_TF_MHR"/>
    <property type="match status" value="1"/>
</dbReference>
<dbReference type="EMBL" id="PEKT02000005">
    <property type="protein sequence ID" value="PIS55019.1"/>
    <property type="molecule type" value="Genomic_DNA"/>
</dbReference>
<dbReference type="SUPFAM" id="SSF57701">
    <property type="entry name" value="Zn2/Cys6 DNA-binding domain"/>
    <property type="match status" value="1"/>
</dbReference>
<dbReference type="GO" id="GO:0000981">
    <property type="term" value="F:DNA-binding transcription factor activity, RNA polymerase II-specific"/>
    <property type="evidence" value="ECO:0007669"/>
    <property type="project" value="InterPro"/>
</dbReference>
<dbReference type="OMA" id="QRADITM"/>
<dbReference type="InterPro" id="IPR007219">
    <property type="entry name" value="XnlR_reg_dom"/>
</dbReference>
<reference evidence="11" key="2">
    <citation type="submission" date="2017-11" db="EMBL/GenBank/DDBJ databases">
        <title>Candida auris genome assembly and annotation.</title>
        <authorList>
            <person name="Munoz J.F."/>
            <person name="Gade L.G."/>
            <person name="Chow N.A."/>
            <person name="Litvintseva A.P."/>
            <person name="Loparev V.N."/>
            <person name="Cuomo C.A."/>
        </authorList>
    </citation>
    <scope>NUCLEOTIDE SEQUENCE</scope>
    <source>
        <strain evidence="11">B8441</strain>
    </source>
</reference>
<proteinExistence type="inferred from homology"/>
<dbReference type="VEuPathDB" id="FungiDB:CJJ09_003254"/>
<keyword evidence="8" id="KW-0539">Nucleus</keyword>
<dbReference type="GO" id="GO:0006351">
    <property type="term" value="P:DNA-templated transcription"/>
    <property type="evidence" value="ECO:0007669"/>
    <property type="project" value="InterPro"/>
</dbReference>
<evidence type="ECO:0000313" key="11">
    <source>
        <dbReference type="EMBL" id="PIS55019.1"/>
    </source>
</evidence>
<dbReference type="PANTHER" id="PTHR31668">
    <property type="entry name" value="GLUCOSE TRANSPORT TRANSCRIPTION REGULATOR RGT1-RELATED-RELATED"/>
    <property type="match status" value="1"/>
</dbReference>
<evidence type="ECO:0000256" key="1">
    <source>
        <dbReference type="ARBA" id="ARBA00004123"/>
    </source>
</evidence>
<keyword evidence="3" id="KW-0479">Metal-binding</keyword>
<dbReference type="GO" id="GO:0005634">
    <property type="term" value="C:nucleus"/>
    <property type="evidence" value="ECO:0007669"/>
    <property type="project" value="UniProtKB-SubCell"/>
</dbReference>
<gene>
    <name evidence="11" type="ORF">B9J08_002169</name>
    <name evidence="12" type="ORF">CA7LBN_003072</name>
</gene>
<dbReference type="VEuPathDB" id="FungiDB:QG37_00450"/>
<dbReference type="AlphaFoldDB" id="A0A2H0ZWL8"/>
<feature type="region of interest" description="Disordered" evidence="9">
    <location>
        <begin position="48"/>
        <end position="89"/>
    </location>
</feature>
<comment type="similarity">
    <text evidence="2">Belongs to the MAL13 family.</text>
</comment>
<evidence type="ECO:0000256" key="8">
    <source>
        <dbReference type="ARBA" id="ARBA00023242"/>
    </source>
</evidence>
<keyword evidence="7" id="KW-0804">Transcription</keyword>
<reference evidence="12" key="3">
    <citation type="submission" date="2021-06" db="EMBL/GenBank/DDBJ databases">
        <title>Candida auris outbreak in lebanese hospital.</title>
        <authorList>
            <person name="Finianos M."/>
        </authorList>
    </citation>
    <scope>NUCLEOTIDE SEQUENCE</scope>
    <source>
        <strain evidence="12">CA7LBN</strain>
    </source>
</reference>